<dbReference type="eggNOG" id="COG5401">
    <property type="taxonomic scope" value="Bacteria"/>
</dbReference>
<keyword evidence="1" id="KW-0472">Membrane</keyword>
<dbReference type="PATRIC" id="fig|572479.3.peg.620"/>
<organism evidence="3 4">
    <name type="scientific">Halanaerobium praevalens (strain ATCC 33744 / DSM 2228 / GSL)</name>
    <dbReference type="NCBI Taxonomy" id="572479"/>
    <lineage>
        <taxon>Bacteria</taxon>
        <taxon>Bacillati</taxon>
        <taxon>Bacillota</taxon>
        <taxon>Clostridia</taxon>
        <taxon>Halanaerobiales</taxon>
        <taxon>Halanaerobiaceae</taxon>
        <taxon>Halanaerobium</taxon>
    </lineage>
</organism>
<feature type="transmembrane region" description="Helical" evidence="1">
    <location>
        <begin position="16"/>
        <end position="37"/>
    </location>
</feature>
<name>E3DQ17_HALPG</name>
<feature type="domain" description="GerMN" evidence="2">
    <location>
        <begin position="74"/>
        <end position="162"/>
    </location>
</feature>
<keyword evidence="1" id="KW-1133">Transmembrane helix</keyword>
<evidence type="ECO:0000256" key="1">
    <source>
        <dbReference type="SAM" id="Phobius"/>
    </source>
</evidence>
<proteinExistence type="predicted"/>
<evidence type="ECO:0000313" key="4">
    <source>
        <dbReference type="Proteomes" id="UP000006866"/>
    </source>
</evidence>
<dbReference type="AlphaFoldDB" id="E3DQ17"/>
<dbReference type="KEGG" id="hpk:Hprae_0614"/>
<dbReference type="SMART" id="SM00909">
    <property type="entry name" value="Germane"/>
    <property type="match status" value="1"/>
</dbReference>
<evidence type="ECO:0000313" key="3">
    <source>
        <dbReference type="EMBL" id="ADO76768.1"/>
    </source>
</evidence>
<keyword evidence="3" id="KW-0449">Lipoprotein</keyword>
<reference evidence="4" key="1">
    <citation type="submission" date="2010-10" db="EMBL/GenBank/DDBJ databases">
        <title>The complete genome of Halanaerobium praevalens DSM 2228.</title>
        <authorList>
            <consortium name="US DOE Joint Genome Institute (JGI-PGF)"/>
            <person name="Lucas S."/>
            <person name="Copeland A."/>
            <person name="Lapidus A."/>
            <person name="Glavina del Rio T."/>
            <person name="Dalin E."/>
            <person name="Tice H."/>
            <person name="Bruce D."/>
            <person name="Goodwin L."/>
            <person name="Pitluck S."/>
            <person name="Kyrpides N."/>
            <person name="Mavromatis K."/>
            <person name="Ivanova N."/>
            <person name="Ovchinnikova G."/>
            <person name="Chertkov O."/>
            <person name="Detter J.C."/>
            <person name="Han C."/>
            <person name="Larimer F."/>
            <person name="Land M."/>
            <person name="Hauser L."/>
            <person name="Markowitz V."/>
            <person name="Cheng J.-F."/>
            <person name="Hugenholtz P."/>
            <person name="Woyke T."/>
            <person name="Wu D."/>
            <person name="Tindall B."/>
            <person name="Pomrenke H.G."/>
            <person name="Brambilla E."/>
            <person name="Klenk H.-P."/>
            <person name="Eisen J.A."/>
        </authorList>
    </citation>
    <scope>NUCLEOTIDE SEQUENCE [LARGE SCALE GENOMIC DNA]</scope>
    <source>
        <strain evidence="4">ATCC 33744 / DSM 2228 / GSL</strain>
    </source>
</reference>
<dbReference type="EMBL" id="CP002175">
    <property type="protein sequence ID" value="ADO76768.1"/>
    <property type="molecule type" value="Genomic_DNA"/>
</dbReference>
<dbReference type="OrthoDB" id="9809406at2"/>
<dbReference type="InterPro" id="IPR019606">
    <property type="entry name" value="GerMN"/>
</dbReference>
<keyword evidence="4" id="KW-1185">Reference proteome</keyword>
<dbReference type="Pfam" id="PF10646">
    <property type="entry name" value="Germane"/>
    <property type="match status" value="1"/>
</dbReference>
<dbReference type="Proteomes" id="UP000006866">
    <property type="component" value="Chromosome"/>
</dbReference>
<protein>
    <submittedName>
        <fullName evidence="3">Lipoprotein LpqB, GerMN domain protein</fullName>
    </submittedName>
</protein>
<dbReference type="RefSeq" id="WP_014552801.1">
    <property type="nucleotide sequence ID" value="NC_017455.1"/>
</dbReference>
<reference evidence="3 4" key="2">
    <citation type="journal article" date="2011" name="Stand. Genomic Sci.">
        <title>Complete genome sequence of the extremely halophilic Halanaerobium praevalens type strain (GSL).</title>
        <authorList>
            <person name="Ivanova N."/>
            <person name="Sikorski J."/>
            <person name="Chertkov O."/>
            <person name="Nolan M."/>
            <person name="Lucas S."/>
            <person name="Hammon N."/>
            <person name="Deshpande S."/>
            <person name="Cheng J.F."/>
            <person name="Tapia R."/>
            <person name="Han C."/>
            <person name="Goodwin L."/>
            <person name="Pitluck S."/>
            <person name="Huntemann M."/>
            <person name="Liolios K."/>
            <person name="Pagani I."/>
            <person name="Mavromatis K."/>
            <person name="Ovchinikova G."/>
            <person name="Pati A."/>
            <person name="Chen A."/>
            <person name="Palaniappan K."/>
            <person name="Land M."/>
            <person name="Hauser L."/>
            <person name="Brambilla E.M."/>
            <person name="Kannan K.P."/>
            <person name="Rohde M."/>
            <person name="Tindall B.J."/>
            <person name="Goker M."/>
            <person name="Detter J.C."/>
            <person name="Woyke T."/>
            <person name="Bristow J."/>
            <person name="Eisen J.A."/>
            <person name="Markowitz V."/>
            <person name="Hugenholtz P."/>
            <person name="Kyrpides N.C."/>
            <person name="Klenk H.P."/>
            <person name="Lapidus A."/>
        </authorList>
    </citation>
    <scope>NUCLEOTIDE SEQUENCE [LARGE SCALE GENOMIC DNA]</scope>
    <source>
        <strain evidence="4">ATCC 33744 / DSM 2228 / GSL</strain>
    </source>
</reference>
<gene>
    <name evidence="3" type="ordered locus">Hprae_0614</name>
</gene>
<accession>E3DQ17</accession>
<dbReference type="STRING" id="572479.Hprae_0614"/>
<dbReference type="HOGENOM" id="CLU_080926_4_1_9"/>
<evidence type="ECO:0000259" key="2">
    <source>
        <dbReference type="SMART" id="SM00909"/>
    </source>
</evidence>
<sequence>MTAEKKKLKVDQKRKLLLILRITVLLGAVIYLIFLVYTNYFISENKLVLYFSTNDANYLVVEKRAIEPEVEDYYLKLFRELKTGPKNKELKKTIPKETELLDYNLKNKTITLNFNLALKNNHWGGSTGELLTVYSIVNTYTQLDEIEYVKILLEGQAVETLVGHLDLSQALMYNQKLTKGS</sequence>
<keyword evidence="1" id="KW-0812">Transmembrane</keyword>